<dbReference type="GO" id="GO:0005506">
    <property type="term" value="F:iron ion binding"/>
    <property type="evidence" value="ECO:0007669"/>
    <property type="project" value="InterPro"/>
</dbReference>
<dbReference type="InterPro" id="IPR017972">
    <property type="entry name" value="Cyt_P450_CS"/>
</dbReference>
<proteinExistence type="inferred from homology"/>
<evidence type="ECO:0000256" key="3">
    <source>
        <dbReference type="ARBA" id="ARBA00022723"/>
    </source>
</evidence>
<dbReference type="GO" id="GO:0004497">
    <property type="term" value="F:monooxygenase activity"/>
    <property type="evidence" value="ECO:0007669"/>
    <property type="project" value="UniProtKB-KW"/>
</dbReference>
<evidence type="ECO:0000256" key="2">
    <source>
        <dbReference type="ARBA" id="ARBA00010617"/>
    </source>
</evidence>
<evidence type="ECO:0000256" key="6">
    <source>
        <dbReference type="RuleBase" id="RU000461"/>
    </source>
</evidence>
<evidence type="ECO:0000313" key="8">
    <source>
        <dbReference type="Proteomes" id="UP000267251"/>
    </source>
</evidence>
<accession>A0A4P9Y7W4</accession>
<keyword evidence="8" id="KW-1185">Reference proteome</keyword>
<name>A0A4P9Y7W4_9FUNG</name>
<keyword evidence="6" id="KW-0503">Monooxygenase</keyword>
<dbReference type="EMBL" id="KZ987746">
    <property type="protein sequence ID" value="RKP15246.1"/>
    <property type="molecule type" value="Genomic_DNA"/>
</dbReference>
<dbReference type="PANTHER" id="PTHR24305:SF166">
    <property type="entry name" value="CYTOCHROME P450 12A4, MITOCHONDRIAL-RELATED"/>
    <property type="match status" value="1"/>
</dbReference>
<dbReference type="InterPro" id="IPR002403">
    <property type="entry name" value="Cyt_P450_E_grp-IV"/>
</dbReference>
<sequence>MDSIPSEFTILASIIGCGLGWAWWKWARCPSALQHLPCIPTLHNLYCQFTGVGFDDRYEITGRAIHSKHKLTREWQPPLGWCVHVNDMTGFKFMSDQHTIFSKVLLNDVLRGTLAHQWLGYNVLFSNGAEWHFFRKTATPAFKVQWDLTKIVGTSETLLNIWSRKEGEVIDLMHWIPRYTLDTLGQIIFTHDFGGLTQEHSPFGRLHSSIMSEVLKMRYFFFTFADRPWNPWRRKTFQDIEEFDQRFSAIINDRRAKQARGEPIPRDLLGSFLEGQKITNESGEKGVRVMTDREMRDNMNIFFMAGHDTGTTTISRLIYLLGQKLDVQDKVRSCVLEALANDDDIPRASHDIPFLDAVIKEFLRLYPATGRLPERLTTEDVVMPCGQFLPKGTCVIGNMWAVNRDPKTFGEDAEVFRPERQLSPGPNGKQVPLTTFGLGPRSCIGQRLALAEIRIILMMLVRAFTWVSIENSTGKPVLGVPYLIHPKHIKIVVTRREQAAA</sequence>
<dbReference type="GO" id="GO:0020037">
    <property type="term" value="F:heme binding"/>
    <property type="evidence" value="ECO:0007669"/>
    <property type="project" value="InterPro"/>
</dbReference>
<comment type="cofactor">
    <cofactor evidence="1 5">
        <name>heme</name>
        <dbReference type="ChEBI" id="CHEBI:30413"/>
    </cofactor>
</comment>
<dbReference type="PRINTS" id="PR00465">
    <property type="entry name" value="EP450IV"/>
</dbReference>
<dbReference type="PRINTS" id="PR00385">
    <property type="entry name" value="P450"/>
</dbReference>
<organism evidence="7 8">
    <name type="scientific">Piptocephalis cylindrospora</name>
    <dbReference type="NCBI Taxonomy" id="1907219"/>
    <lineage>
        <taxon>Eukaryota</taxon>
        <taxon>Fungi</taxon>
        <taxon>Fungi incertae sedis</taxon>
        <taxon>Zoopagomycota</taxon>
        <taxon>Zoopagomycotina</taxon>
        <taxon>Zoopagomycetes</taxon>
        <taxon>Zoopagales</taxon>
        <taxon>Piptocephalidaceae</taxon>
        <taxon>Piptocephalis</taxon>
    </lineage>
</organism>
<comment type="similarity">
    <text evidence="2 6">Belongs to the cytochrome P450 family.</text>
</comment>
<evidence type="ECO:0000313" key="7">
    <source>
        <dbReference type="EMBL" id="RKP15246.1"/>
    </source>
</evidence>
<dbReference type="PROSITE" id="PS00086">
    <property type="entry name" value="CYTOCHROME_P450"/>
    <property type="match status" value="1"/>
</dbReference>
<reference evidence="8" key="1">
    <citation type="journal article" date="2018" name="Nat. Microbiol.">
        <title>Leveraging single-cell genomics to expand the fungal tree of life.</title>
        <authorList>
            <person name="Ahrendt S.R."/>
            <person name="Quandt C.A."/>
            <person name="Ciobanu D."/>
            <person name="Clum A."/>
            <person name="Salamov A."/>
            <person name="Andreopoulos B."/>
            <person name="Cheng J.F."/>
            <person name="Woyke T."/>
            <person name="Pelin A."/>
            <person name="Henrissat B."/>
            <person name="Reynolds N.K."/>
            <person name="Benny G.L."/>
            <person name="Smith M.E."/>
            <person name="James T.Y."/>
            <person name="Grigoriev I.V."/>
        </authorList>
    </citation>
    <scope>NUCLEOTIDE SEQUENCE [LARGE SCALE GENOMIC DNA]</scope>
</reference>
<dbReference type="PANTHER" id="PTHR24305">
    <property type="entry name" value="CYTOCHROME P450"/>
    <property type="match status" value="1"/>
</dbReference>
<keyword evidence="4 5" id="KW-0408">Iron</keyword>
<gene>
    <name evidence="7" type="ORF">BJ684DRAFT_18414</name>
</gene>
<keyword evidence="6" id="KW-0560">Oxidoreductase</keyword>
<dbReference type="InterPro" id="IPR050121">
    <property type="entry name" value="Cytochrome_P450_monoxygenase"/>
</dbReference>
<dbReference type="Proteomes" id="UP000267251">
    <property type="component" value="Unassembled WGS sequence"/>
</dbReference>
<evidence type="ECO:0000256" key="5">
    <source>
        <dbReference type="PIRSR" id="PIRSR602403-1"/>
    </source>
</evidence>
<dbReference type="GO" id="GO:0016705">
    <property type="term" value="F:oxidoreductase activity, acting on paired donors, with incorporation or reduction of molecular oxygen"/>
    <property type="evidence" value="ECO:0007669"/>
    <property type="project" value="InterPro"/>
</dbReference>
<evidence type="ECO:0000256" key="4">
    <source>
        <dbReference type="ARBA" id="ARBA00023004"/>
    </source>
</evidence>
<dbReference type="InterPro" id="IPR001128">
    <property type="entry name" value="Cyt_P450"/>
</dbReference>
<dbReference type="AlphaFoldDB" id="A0A4P9Y7W4"/>
<dbReference type="Gene3D" id="1.10.630.10">
    <property type="entry name" value="Cytochrome P450"/>
    <property type="match status" value="1"/>
</dbReference>
<dbReference type="InterPro" id="IPR036396">
    <property type="entry name" value="Cyt_P450_sf"/>
</dbReference>
<evidence type="ECO:0000256" key="1">
    <source>
        <dbReference type="ARBA" id="ARBA00001971"/>
    </source>
</evidence>
<feature type="binding site" description="axial binding residue" evidence="5">
    <location>
        <position position="443"/>
    </location>
    <ligand>
        <name>heme</name>
        <dbReference type="ChEBI" id="CHEBI:30413"/>
    </ligand>
    <ligandPart>
        <name>Fe</name>
        <dbReference type="ChEBI" id="CHEBI:18248"/>
    </ligandPart>
</feature>
<dbReference type="Pfam" id="PF00067">
    <property type="entry name" value="p450"/>
    <property type="match status" value="1"/>
</dbReference>
<keyword evidence="5 6" id="KW-0349">Heme</keyword>
<keyword evidence="3 5" id="KW-0479">Metal-binding</keyword>
<dbReference type="OrthoDB" id="1470350at2759"/>
<dbReference type="SUPFAM" id="SSF48264">
    <property type="entry name" value="Cytochrome P450"/>
    <property type="match status" value="1"/>
</dbReference>
<protein>
    <submittedName>
        <fullName evidence="7">Cytochrome P450</fullName>
    </submittedName>
</protein>